<dbReference type="Proteomes" id="UP000027135">
    <property type="component" value="Unassembled WGS sequence"/>
</dbReference>
<dbReference type="Gene3D" id="1.20.1250.20">
    <property type="entry name" value="MFS general substrate transporter like domains"/>
    <property type="match status" value="1"/>
</dbReference>
<dbReference type="STRING" id="136037.A0A067RGJ2"/>
<feature type="transmembrane region" description="Helical" evidence="5">
    <location>
        <begin position="139"/>
        <end position="159"/>
    </location>
</feature>
<sequence length="549" mass="60528">MAYPGSTSDALQKVVGGFGRWQAGVSILMALLKLPIAWFQLGIIVLEARTDFWCARPHGLYRNFTVEEWRNLSHPRLGKGGYDACRIYDLNYTIDIVQDVAEGSSTVACQNWEYSRDIFKENIVTEWDLVCGRSVLVDVAQATFMAGVLLGNVVFGIVADRMGRKLPLIVAIALQGAAGVLSALSPWFSGFLVARFLTALATGGTMIISFVLVMEIVGDKWRTTIAILYQIPFSLGMCVMTGISYIQRDWRDFQFTLSAISMVFVVYWWFIPESPRWLLAVGRKKEAIRIMERAARWNGRDVGVVKEVLQNLTSEQEAVSAGRKATLIDLIRTPNLRRNSLSLFFSWFLAGLIFFGFTQSLGRIGGNIFVTTIIAGIIGVPGTLLCMYVIRFGRKKTICISHIVSGTACLLLVAVPTGMFPGDWPRVLLSAISLSGMSLTFPTLYVFSGEIFPTVVRNVGVGSSSMFSRLGSVLAPFVKSLGAFGDFWPPLIIGCCSLLGAAVIFFLPETKNCGLSDTLDDGEQFGKKHSQDKENRNYIQVSQLQSDPV</sequence>
<keyword evidence="2 5" id="KW-0812">Transmembrane</keyword>
<dbReference type="InterPro" id="IPR020846">
    <property type="entry name" value="MFS_dom"/>
</dbReference>
<feature type="domain" description="Major facilitator superfamily (MFS) profile" evidence="6">
    <location>
        <begin position="26"/>
        <end position="512"/>
    </location>
</feature>
<dbReference type="EMBL" id="KK852482">
    <property type="protein sequence ID" value="KDR22902.1"/>
    <property type="molecule type" value="Genomic_DNA"/>
</dbReference>
<evidence type="ECO:0000256" key="2">
    <source>
        <dbReference type="ARBA" id="ARBA00022692"/>
    </source>
</evidence>
<evidence type="ECO:0000259" key="6">
    <source>
        <dbReference type="PROSITE" id="PS50850"/>
    </source>
</evidence>
<comment type="subcellular location">
    <subcellularLocation>
        <location evidence="1">Membrane</location>
        <topology evidence="1">Multi-pass membrane protein</topology>
    </subcellularLocation>
</comment>
<feature type="transmembrane region" description="Helical" evidence="5">
    <location>
        <begin position="427"/>
        <end position="447"/>
    </location>
</feature>
<evidence type="ECO:0000313" key="8">
    <source>
        <dbReference type="Proteomes" id="UP000027135"/>
    </source>
</evidence>
<feature type="transmembrane region" description="Helical" evidence="5">
    <location>
        <begin position="459"/>
        <end position="481"/>
    </location>
</feature>
<feature type="transmembrane region" description="Helical" evidence="5">
    <location>
        <begin position="341"/>
        <end position="362"/>
    </location>
</feature>
<evidence type="ECO:0000313" key="7">
    <source>
        <dbReference type="EMBL" id="KDR22902.1"/>
    </source>
</evidence>
<dbReference type="AlphaFoldDB" id="A0A067RGJ2"/>
<dbReference type="PROSITE" id="PS50850">
    <property type="entry name" value="MFS"/>
    <property type="match status" value="1"/>
</dbReference>
<feature type="transmembrane region" description="Helical" evidence="5">
    <location>
        <begin position="487"/>
        <end position="507"/>
    </location>
</feature>
<feature type="transmembrane region" description="Helical" evidence="5">
    <location>
        <begin position="226"/>
        <end position="247"/>
    </location>
</feature>
<accession>A0A067RGJ2</accession>
<dbReference type="eggNOG" id="KOG0255">
    <property type="taxonomic scope" value="Eukaryota"/>
</dbReference>
<keyword evidence="4 5" id="KW-0472">Membrane</keyword>
<feature type="transmembrane region" description="Helical" evidence="5">
    <location>
        <begin position="397"/>
        <end position="415"/>
    </location>
</feature>
<proteinExistence type="predicted"/>
<reference evidence="7 8" key="1">
    <citation type="journal article" date="2014" name="Nat. Commun.">
        <title>Molecular traces of alternative social organization in a termite genome.</title>
        <authorList>
            <person name="Terrapon N."/>
            <person name="Li C."/>
            <person name="Robertson H.M."/>
            <person name="Ji L."/>
            <person name="Meng X."/>
            <person name="Booth W."/>
            <person name="Chen Z."/>
            <person name="Childers C.P."/>
            <person name="Glastad K.M."/>
            <person name="Gokhale K."/>
            <person name="Gowin J."/>
            <person name="Gronenberg W."/>
            <person name="Hermansen R.A."/>
            <person name="Hu H."/>
            <person name="Hunt B.G."/>
            <person name="Huylmans A.K."/>
            <person name="Khalil S.M."/>
            <person name="Mitchell R.D."/>
            <person name="Munoz-Torres M.C."/>
            <person name="Mustard J.A."/>
            <person name="Pan H."/>
            <person name="Reese J.T."/>
            <person name="Scharf M.E."/>
            <person name="Sun F."/>
            <person name="Vogel H."/>
            <person name="Xiao J."/>
            <person name="Yang W."/>
            <person name="Yang Z."/>
            <person name="Yang Z."/>
            <person name="Zhou J."/>
            <person name="Zhu J."/>
            <person name="Brent C.S."/>
            <person name="Elsik C.G."/>
            <person name="Goodisman M.A."/>
            <person name="Liberles D.A."/>
            <person name="Roe R.M."/>
            <person name="Vargo E.L."/>
            <person name="Vilcinskas A."/>
            <person name="Wang J."/>
            <person name="Bornberg-Bauer E."/>
            <person name="Korb J."/>
            <person name="Zhang G."/>
            <person name="Liebig J."/>
        </authorList>
    </citation>
    <scope>NUCLEOTIDE SEQUENCE [LARGE SCALE GENOMIC DNA]</scope>
    <source>
        <tissue evidence="7">Whole organism</tissue>
    </source>
</reference>
<feature type="transmembrane region" description="Helical" evidence="5">
    <location>
        <begin position="253"/>
        <end position="270"/>
    </location>
</feature>
<dbReference type="OMA" id="CVSPYFW"/>
<feature type="transmembrane region" description="Helical" evidence="5">
    <location>
        <begin position="368"/>
        <end position="390"/>
    </location>
</feature>
<keyword evidence="3 5" id="KW-1133">Transmembrane helix</keyword>
<name>A0A067RGJ2_ZOONE</name>
<dbReference type="InterPro" id="IPR005828">
    <property type="entry name" value="MFS_sugar_transport-like"/>
</dbReference>
<organism evidence="7 8">
    <name type="scientific">Zootermopsis nevadensis</name>
    <name type="common">Dampwood termite</name>
    <dbReference type="NCBI Taxonomy" id="136037"/>
    <lineage>
        <taxon>Eukaryota</taxon>
        <taxon>Metazoa</taxon>
        <taxon>Ecdysozoa</taxon>
        <taxon>Arthropoda</taxon>
        <taxon>Hexapoda</taxon>
        <taxon>Insecta</taxon>
        <taxon>Pterygota</taxon>
        <taxon>Neoptera</taxon>
        <taxon>Polyneoptera</taxon>
        <taxon>Dictyoptera</taxon>
        <taxon>Blattodea</taxon>
        <taxon>Blattoidea</taxon>
        <taxon>Termitoidae</taxon>
        <taxon>Termopsidae</taxon>
        <taxon>Zootermopsis</taxon>
    </lineage>
</organism>
<keyword evidence="8" id="KW-1185">Reference proteome</keyword>
<dbReference type="InterPro" id="IPR036259">
    <property type="entry name" value="MFS_trans_sf"/>
</dbReference>
<dbReference type="PANTHER" id="PTHR24064">
    <property type="entry name" value="SOLUTE CARRIER FAMILY 22 MEMBER"/>
    <property type="match status" value="1"/>
</dbReference>
<evidence type="ECO:0000256" key="3">
    <source>
        <dbReference type="ARBA" id="ARBA00022989"/>
    </source>
</evidence>
<gene>
    <name evidence="7" type="ORF">L798_14758</name>
</gene>
<feature type="transmembrane region" description="Helical" evidence="5">
    <location>
        <begin position="194"/>
        <end position="214"/>
    </location>
</feature>
<dbReference type="GO" id="GO:0016020">
    <property type="term" value="C:membrane"/>
    <property type="evidence" value="ECO:0007669"/>
    <property type="project" value="UniProtKB-SubCell"/>
</dbReference>
<evidence type="ECO:0000256" key="1">
    <source>
        <dbReference type="ARBA" id="ARBA00004141"/>
    </source>
</evidence>
<dbReference type="CDD" id="cd17317">
    <property type="entry name" value="MFS_SLC22"/>
    <property type="match status" value="1"/>
</dbReference>
<dbReference type="OrthoDB" id="3936150at2759"/>
<dbReference type="Pfam" id="PF00083">
    <property type="entry name" value="Sugar_tr"/>
    <property type="match status" value="1"/>
</dbReference>
<dbReference type="GO" id="GO:0022857">
    <property type="term" value="F:transmembrane transporter activity"/>
    <property type="evidence" value="ECO:0007669"/>
    <property type="project" value="InterPro"/>
</dbReference>
<evidence type="ECO:0000256" key="4">
    <source>
        <dbReference type="ARBA" id="ARBA00023136"/>
    </source>
</evidence>
<evidence type="ECO:0000256" key="5">
    <source>
        <dbReference type="SAM" id="Phobius"/>
    </source>
</evidence>
<feature type="transmembrane region" description="Helical" evidence="5">
    <location>
        <begin position="166"/>
        <end position="188"/>
    </location>
</feature>
<protein>
    <submittedName>
        <fullName evidence="7">Organic cation transporter protein</fullName>
    </submittedName>
</protein>
<dbReference type="SUPFAM" id="SSF103473">
    <property type="entry name" value="MFS general substrate transporter"/>
    <property type="match status" value="1"/>
</dbReference>
<dbReference type="InParanoid" id="A0A067RGJ2"/>